<name>C4IZJ0_MAIZE</name>
<reference evidence="1" key="1">
    <citation type="journal article" date="2009" name="PLoS Genet.">
        <title>Sequencing, mapping, and analysis of 27,455 maize full-length cDNAs.</title>
        <authorList>
            <person name="Soderlund C."/>
            <person name="Descour A."/>
            <person name="Kudrna D."/>
            <person name="Bomhoff M."/>
            <person name="Boyd L."/>
            <person name="Currie J."/>
            <person name="Angelova A."/>
            <person name="Collura K."/>
            <person name="Wissotski M."/>
            <person name="Ashley E."/>
            <person name="Morrow D."/>
            <person name="Fernandes J."/>
            <person name="Walbot V."/>
            <person name="Yu Y."/>
        </authorList>
    </citation>
    <scope>NUCLEOTIDE SEQUENCE</scope>
    <source>
        <strain evidence="1">B73</strain>
    </source>
</reference>
<proteinExistence type="evidence at transcript level"/>
<organism evidence="1">
    <name type="scientific">Zea mays</name>
    <name type="common">Maize</name>
    <dbReference type="NCBI Taxonomy" id="4577"/>
    <lineage>
        <taxon>Eukaryota</taxon>
        <taxon>Viridiplantae</taxon>
        <taxon>Streptophyta</taxon>
        <taxon>Embryophyta</taxon>
        <taxon>Tracheophyta</taxon>
        <taxon>Spermatophyta</taxon>
        <taxon>Magnoliopsida</taxon>
        <taxon>Liliopsida</taxon>
        <taxon>Poales</taxon>
        <taxon>Poaceae</taxon>
        <taxon>PACMAD clade</taxon>
        <taxon>Panicoideae</taxon>
        <taxon>Andropogonodae</taxon>
        <taxon>Andropogoneae</taxon>
        <taxon>Tripsacinae</taxon>
        <taxon>Zea</taxon>
    </lineage>
</organism>
<sequence length="127" mass="13221">MSTGSTRSYSSISTGASVAASSEVLAPLVSGTDSSSSSFSCSDLIFRVGLASPDTFANSASNSFFIVSLIFSNKIDFTGSLPIHRQSSSVKPLEEARTFWSGWSNSSGSIFRIFLGGTTLVPNSLSA</sequence>
<evidence type="ECO:0000313" key="1">
    <source>
        <dbReference type="EMBL" id="ACR34340.1"/>
    </source>
</evidence>
<reference evidence="1" key="2">
    <citation type="submission" date="2012-06" db="EMBL/GenBank/DDBJ databases">
        <authorList>
            <person name="Yu Y."/>
            <person name="Currie J."/>
            <person name="Lomeli R."/>
            <person name="Angelova A."/>
            <person name="Collura K."/>
            <person name="Wissotski M."/>
            <person name="Campos D."/>
            <person name="Kudrna D."/>
            <person name="Golser W."/>
            <person name="Ashely E."/>
            <person name="Descour A."/>
            <person name="Fernandes J."/>
            <person name="Soderlund C."/>
            <person name="Walbot V."/>
        </authorList>
    </citation>
    <scope>NUCLEOTIDE SEQUENCE</scope>
    <source>
        <strain evidence="1">B73</strain>
    </source>
</reference>
<dbReference type="AlphaFoldDB" id="C4IZJ0"/>
<dbReference type="EMBL" id="BT083987">
    <property type="protein sequence ID" value="ACR34340.1"/>
    <property type="molecule type" value="mRNA"/>
</dbReference>
<protein>
    <submittedName>
        <fullName evidence="1">Uncharacterized protein</fullName>
    </submittedName>
</protein>
<accession>C4IZJ0</accession>